<evidence type="ECO:0008006" key="3">
    <source>
        <dbReference type="Google" id="ProtNLM"/>
    </source>
</evidence>
<sequence length="338" mass="38279">MPLVGWDSICQPKCCGGLGLRKLRDQNISFLLKLGFNIITDKEALWVQVIRAKYRIKDTLPDFIRRDHSFLWNSLTKIWSLLQENLCWSIGNRLWLPNEVIELIMGIPPSLLSEGPDKITWCHTLSGNFSVKSAYNICNGDEWNSKDEKRNFPSEDILHILRDCNATKDMWSQVITCNRLTNFLSLNLQDWILLNVQDASVISEGGISWDCLFGILIWRLWKNRNLLIFEGHSWSLREIVNNALCWATQCYSPSRVTPSGDFGLPLEEQAYGSKIFLNTDGAMPLDTGNAYVGGLREIGTDSGSLVLIDILESARFLKLNFGAFLKGLSSSSEEVIIV</sequence>
<evidence type="ECO:0000313" key="1">
    <source>
        <dbReference type="EMBL" id="MBA0598269.1"/>
    </source>
</evidence>
<name>A0A7J8Q9N4_GOSRA</name>
<gene>
    <name evidence="1" type="ORF">Gorai_008041</name>
</gene>
<protein>
    <recommendedName>
        <fullName evidence="3">Reverse transcriptase zinc-binding domain-containing protein</fullName>
    </recommendedName>
</protein>
<dbReference type="Proteomes" id="UP000593578">
    <property type="component" value="Unassembled WGS sequence"/>
</dbReference>
<dbReference type="PANTHER" id="PTHR33116">
    <property type="entry name" value="REVERSE TRANSCRIPTASE ZINC-BINDING DOMAIN-CONTAINING PROTEIN-RELATED-RELATED"/>
    <property type="match status" value="1"/>
</dbReference>
<evidence type="ECO:0000313" key="2">
    <source>
        <dbReference type="Proteomes" id="UP000593578"/>
    </source>
</evidence>
<dbReference type="AlphaFoldDB" id="A0A7J8Q9N4"/>
<proteinExistence type="predicted"/>
<dbReference type="PANTHER" id="PTHR33116:SF86">
    <property type="entry name" value="REVERSE TRANSCRIPTASE DOMAIN-CONTAINING PROTEIN"/>
    <property type="match status" value="1"/>
</dbReference>
<dbReference type="EMBL" id="JABEZZ010000010">
    <property type="protein sequence ID" value="MBA0598269.1"/>
    <property type="molecule type" value="Genomic_DNA"/>
</dbReference>
<comment type="caution">
    <text evidence="1">The sequence shown here is derived from an EMBL/GenBank/DDBJ whole genome shotgun (WGS) entry which is preliminary data.</text>
</comment>
<accession>A0A7J8Q9N4</accession>
<organism evidence="1 2">
    <name type="scientific">Gossypium raimondii</name>
    <name type="common">Peruvian cotton</name>
    <name type="synonym">Gossypium klotzschianum subsp. raimondii</name>
    <dbReference type="NCBI Taxonomy" id="29730"/>
    <lineage>
        <taxon>Eukaryota</taxon>
        <taxon>Viridiplantae</taxon>
        <taxon>Streptophyta</taxon>
        <taxon>Embryophyta</taxon>
        <taxon>Tracheophyta</taxon>
        <taxon>Spermatophyta</taxon>
        <taxon>Magnoliopsida</taxon>
        <taxon>eudicotyledons</taxon>
        <taxon>Gunneridae</taxon>
        <taxon>Pentapetalae</taxon>
        <taxon>rosids</taxon>
        <taxon>malvids</taxon>
        <taxon>Malvales</taxon>
        <taxon>Malvaceae</taxon>
        <taxon>Malvoideae</taxon>
        <taxon>Gossypium</taxon>
    </lineage>
</organism>
<reference evidence="1 2" key="1">
    <citation type="journal article" date="2019" name="Genome Biol. Evol.">
        <title>Insights into the evolution of the New World diploid cottons (Gossypium, subgenus Houzingenia) based on genome sequencing.</title>
        <authorList>
            <person name="Grover C.E."/>
            <person name="Arick M.A. 2nd"/>
            <person name="Thrash A."/>
            <person name="Conover J.L."/>
            <person name="Sanders W.S."/>
            <person name="Peterson D.G."/>
            <person name="Frelichowski J.E."/>
            <person name="Scheffler J.A."/>
            <person name="Scheffler B.E."/>
            <person name="Wendel J.F."/>
        </authorList>
    </citation>
    <scope>NUCLEOTIDE SEQUENCE [LARGE SCALE GENOMIC DNA]</scope>
    <source>
        <strain evidence="1">8</strain>
        <tissue evidence="1">Leaf</tissue>
    </source>
</reference>